<organism evidence="9 10">
    <name type="scientific">Candidatus Fervidibacter sacchari</name>
    <dbReference type="NCBI Taxonomy" id="1448929"/>
    <lineage>
        <taxon>Bacteria</taxon>
        <taxon>Candidatus Fervidibacterota</taxon>
        <taxon>Candidatus Fervidibacter</taxon>
    </lineage>
</organism>
<keyword evidence="6 7" id="KW-0472">Membrane</keyword>
<feature type="transmembrane region" description="Helical" evidence="7">
    <location>
        <begin position="31"/>
        <end position="50"/>
    </location>
</feature>
<comment type="subcellular location">
    <subcellularLocation>
        <location evidence="1">Cell membrane</location>
        <topology evidence="1">Multi-pass membrane protein</topology>
    </subcellularLocation>
</comment>
<feature type="transmembrane region" description="Helical" evidence="7">
    <location>
        <begin position="97"/>
        <end position="115"/>
    </location>
</feature>
<dbReference type="CDD" id="cd06173">
    <property type="entry name" value="MFS_MefA_like"/>
    <property type="match status" value="1"/>
</dbReference>
<dbReference type="RefSeq" id="WP_259093896.1">
    <property type="nucleotide sequence ID" value="NZ_CP130454.1"/>
</dbReference>
<feature type="transmembrane region" description="Helical" evidence="7">
    <location>
        <begin position="65"/>
        <end position="85"/>
    </location>
</feature>
<feature type="transmembrane region" description="Helical" evidence="7">
    <location>
        <begin position="187"/>
        <end position="209"/>
    </location>
</feature>
<evidence type="ECO:0000256" key="2">
    <source>
        <dbReference type="ARBA" id="ARBA00022448"/>
    </source>
</evidence>
<feature type="transmembrane region" description="Helical" evidence="7">
    <location>
        <begin position="391"/>
        <end position="411"/>
    </location>
</feature>
<proteinExistence type="predicted"/>
<dbReference type="Gene3D" id="1.20.1250.20">
    <property type="entry name" value="MFS general substrate transporter like domains"/>
    <property type="match status" value="1"/>
</dbReference>
<evidence type="ECO:0000256" key="5">
    <source>
        <dbReference type="ARBA" id="ARBA00022989"/>
    </source>
</evidence>
<keyword evidence="4 7" id="KW-0812">Transmembrane</keyword>
<dbReference type="PROSITE" id="PS50850">
    <property type="entry name" value="MFS"/>
    <property type="match status" value="1"/>
</dbReference>
<evidence type="ECO:0000256" key="3">
    <source>
        <dbReference type="ARBA" id="ARBA00022475"/>
    </source>
</evidence>
<dbReference type="InterPro" id="IPR036259">
    <property type="entry name" value="MFS_trans_sf"/>
</dbReference>
<evidence type="ECO:0000313" key="9">
    <source>
        <dbReference type="EMBL" id="MCS3918270.1"/>
    </source>
</evidence>
<gene>
    <name evidence="9" type="ORF">M2350_000667</name>
</gene>
<feature type="transmembrane region" description="Helical" evidence="7">
    <location>
        <begin position="363"/>
        <end position="385"/>
    </location>
</feature>
<dbReference type="PANTHER" id="PTHR23513">
    <property type="entry name" value="INTEGRAL MEMBRANE EFFLUX PROTEIN-RELATED"/>
    <property type="match status" value="1"/>
</dbReference>
<comment type="caution">
    <text evidence="9">The sequence shown here is derived from an EMBL/GenBank/DDBJ whole genome shotgun (WGS) entry which is preliminary data.</text>
</comment>
<dbReference type="EMBL" id="JANUCP010000001">
    <property type="protein sequence ID" value="MCS3918270.1"/>
    <property type="molecule type" value="Genomic_DNA"/>
</dbReference>
<accession>A0ABT2EK93</accession>
<sequence length="420" mass="45154">MDSDSDQKVRESLQSNRSIFRGPFRALRHRFFRWFWFGQCISLTGSWMQVVAQRWLVYELTGSEALLGVVNSLNTLPVALLAPFSGAVADRFEKRRILMGAQITAASIATLLWLLTSTKLISVWHIMLLAFGLGVVRAFDVPTRQSFWVELVGREDLMSAITLNSAVVNLSRILGPSIAGIIIAKVGIATCFLINAVSFLPPFFVLLLMPPTPVSSRQSEPLLASLREGASYLLANKVVLKLLLLIGAWSLFGGQFDVLLPVLADKVFGVREKGYGFLVASIGLGAVLGAVAAASLEVKRKRGLQVMLGSAIAISGLVATSLVKSFPLALLSLALVGFGMVMQNATANTLVQILSPDELRGRVMGVYSFVLVGIAPLGSLFYGFLGQHLGAPNALVLGAVCFAAAASILLLPDKAIRRLK</sequence>
<feature type="transmembrane region" description="Helical" evidence="7">
    <location>
        <begin position="306"/>
        <end position="323"/>
    </location>
</feature>
<protein>
    <submittedName>
        <fullName evidence="9">MFS family permease</fullName>
    </submittedName>
</protein>
<feature type="transmembrane region" description="Helical" evidence="7">
    <location>
        <begin position="121"/>
        <end position="139"/>
    </location>
</feature>
<evidence type="ECO:0000313" key="10">
    <source>
        <dbReference type="Proteomes" id="UP001204798"/>
    </source>
</evidence>
<keyword evidence="3" id="KW-1003">Cell membrane</keyword>
<dbReference type="PANTHER" id="PTHR23513:SF11">
    <property type="entry name" value="STAPHYLOFERRIN A TRANSPORTER"/>
    <property type="match status" value="1"/>
</dbReference>
<feature type="transmembrane region" description="Helical" evidence="7">
    <location>
        <begin position="160"/>
        <end position="181"/>
    </location>
</feature>
<reference evidence="9 10" key="1">
    <citation type="submission" date="2022-08" db="EMBL/GenBank/DDBJ databases">
        <title>Bacterial and archaeal communities from various locations to study Microbial Dark Matter (Phase II).</title>
        <authorList>
            <person name="Stepanauskas R."/>
        </authorList>
    </citation>
    <scope>NUCLEOTIDE SEQUENCE [LARGE SCALE GENOMIC DNA]</scope>
    <source>
        <strain evidence="9 10">PD1</strain>
    </source>
</reference>
<dbReference type="Proteomes" id="UP001204798">
    <property type="component" value="Unassembled WGS sequence"/>
</dbReference>
<keyword evidence="2" id="KW-0813">Transport</keyword>
<dbReference type="SUPFAM" id="SSF103473">
    <property type="entry name" value="MFS general substrate transporter"/>
    <property type="match status" value="1"/>
</dbReference>
<feature type="transmembrane region" description="Helical" evidence="7">
    <location>
        <begin position="230"/>
        <end position="254"/>
    </location>
</feature>
<keyword evidence="5 7" id="KW-1133">Transmembrane helix</keyword>
<evidence type="ECO:0000256" key="4">
    <source>
        <dbReference type="ARBA" id="ARBA00022692"/>
    </source>
</evidence>
<evidence type="ECO:0000259" key="8">
    <source>
        <dbReference type="PROSITE" id="PS50850"/>
    </source>
</evidence>
<dbReference type="InterPro" id="IPR020846">
    <property type="entry name" value="MFS_dom"/>
</dbReference>
<feature type="transmembrane region" description="Helical" evidence="7">
    <location>
        <begin position="274"/>
        <end position="294"/>
    </location>
</feature>
<name>A0ABT2EK93_9BACT</name>
<dbReference type="Pfam" id="PF05977">
    <property type="entry name" value="MFS_3"/>
    <property type="match status" value="1"/>
</dbReference>
<evidence type="ECO:0000256" key="7">
    <source>
        <dbReference type="SAM" id="Phobius"/>
    </source>
</evidence>
<feature type="transmembrane region" description="Helical" evidence="7">
    <location>
        <begin position="329"/>
        <end position="351"/>
    </location>
</feature>
<evidence type="ECO:0000256" key="1">
    <source>
        <dbReference type="ARBA" id="ARBA00004651"/>
    </source>
</evidence>
<feature type="domain" description="Major facilitator superfamily (MFS) profile" evidence="8">
    <location>
        <begin position="26"/>
        <end position="416"/>
    </location>
</feature>
<keyword evidence="10" id="KW-1185">Reference proteome</keyword>
<dbReference type="InterPro" id="IPR010290">
    <property type="entry name" value="TM_effector"/>
</dbReference>
<evidence type="ECO:0000256" key="6">
    <source>
        <dbReference type="ARBA" id="ARBA00023136"/>
    </source>
</evidence>